<name>A0A0M9ALT1_9EURY</name>
<dbReference type="Proteomes" id="UP000037747">
    <property type="component" value="Unassembled WGS sequence"/>
</dbReference>
<comment type="caution">
    <text evidence="1">The sequence shown here is derived from an EMBL/GenBank/DDBJ whole genome shotgun (WGS) entry which is preliminary data.</text>
</comment>
<keyword evidence="2" id="KW-1185">Reference proteome</keyword>
<dbReference type="AlphaFoldDB" id="A0A0M9ALT1"/>
<protein>
    <submittedName>
        <fullName evidence="1">Uncharacterized protein</fullName>
    </submittedName>
</protein>
<dbReference type="EMBL" id="LIST01000012">
    <property type="protein sequence ID" value="KOX93271.1"/>
    <property type="molecule type" value="Genomic_DNA"/>
</dbReference>
<sequence length="293" mass="31689">MDGPINDIGIEISDQTRAFAIKYELDDYATALVETAEGEVVSEATASPEGNEVILPYQGMGAGEYKFVIRRDGDTVDTVTRSFSGPEAQILSVTDTWDESRLDGFDATIENSGDMPVLIDRVGVDLETKDEVAYGWNEFVEPGETTTVGLDFNNYQLQFAEGGDVGIEVSIETASGTTSKTVSHSLEPATPEFESITPLWNGVYLNVIEMTLENTGDVPLEAYAEASSTSSTVESHEFTIDPGNQKTIQARSRGFERLYEAEAGESPTVSIDVAVYSVEGETLLTETVTTSPE</sequence>
<dbReference type="PATRIC" id="fig|1705389.3.peg.2928"/>
<organism evidence="1 2">
    <name type="scientific">Halorubrum tropicale</name>
    <dbReference type="NCBI Taxonomy" id="1765655"/>
    <lineage>
        <taxon>Archaea</taxon>
        <taxon>Methanobacteriati</taxon>
        <taxon>Methanobacteriota</taxon>
        <taxon>Stenosarchaea group</taxon>
        <taxon>Halobacteria</taxon>
        <taxon>Halobacteriales</taxon>
        <taxon>Haloferacaceae</taxon>
        <taxon>Halorubrum</taxon>
    </lineage>
</organism>
<evidence type="ECO:0000313" key="1">
    <source>
        <dbReference type="EMBL" id="KOX93271.1"/>
    </source>
</evidence>
<evidence type="ECO:0000313" key="2">
    <source>
        <dbReference type="Proteomes" id="UP000037747"/>
    </source>
</evidence>
<reference evidence="1 2" key="1">
    <citation type="submission" date="2015-08" db="EMBL/GenBank/DDBJ databases">
        <title>Genomes of Isolates from Cabo Rojo, PR.</title>
        <authorList>
            <person name="Sanchez-Nieves R.L."/>
            <person name="Montalvo-Rodriguez R."/>
        </authorList>
    </citation>
    <scope>NUCLEOTIDE SEQUENCE [LARGE SCALE GENOMIC DNA]</scope>
    <source>
        <strain evidence="1 2">5</strain>
    </source>
</reference>
<accession>A0A0M9ALT1</accession>
<gene>
    <name evidence="1" type="ORF">AMR74_16660</name>
</gene>
<dbReference type="STRING" id="1765655.AMR74_16660"/>
<proteinExistence type="predicted"/>